<dbReference type="PANTHER" id="PTHR35391:SF7">
    <property type="entry name" value="C2H2-TYPE DOMAIN-CONTAINING PROTEIN"/>
    <property type="match status" value="1"/>
</dbReference>
<feature type="compositionally biased region" description="Acidic residues" evidence="2">
    <location>
        <begin position="332"/>
        <end position="366"/>
    </location>
</feature>
<dbReference type="PROSITE" id="PS50157">
    <property type="entry name" value="ZINC_FINGER_C2H2_2"/>
    <property type="match status" value="1"/>
</dbReference>
<dbReference type="EMBL" id="GG698921">
    <property type="protein sequence ID" value="EEU37569.1"/>
    <property type="molecule type" value="Genomic_DNA"/>
</dbReference>
<evidence type="ECO:0000256" key="2">
    <source>
        <dbReference type="SAM" id="MobiDB-lite"/>
    </source>
</evidence>
<dbReference type="GO" id="GO:0008270">
    <property type="term" value="F:zinc ion binding"/>
    <property type="evidence" value="ECO:0007669"/>
    <property type="project" value="UniProtKB-KW"/>
</dbReference>
<evidence type="ECO:0000259" key="3">
    <source>
        <dbReference type="PROSITE" id="PS50157"/>
    </source>
</evidence>
<feature type="region of interest" description="Disordered" evidence="2">
    <location>
        <begin position="327"/>
        <end position="366"/>
    </location>
</feature>
<dbReference type="OMA" id="PKSENEP"/>
<dbReference type="VEuPathDB" id="FungiDB:NECHADRAFT_53468"/>
<protein>
    <recommendedName>
        <fullName evidence="3">C2H2-type domain-containing protein</fullName>
    </recommendedName>
</protein>
<keyword evidence="1" id="KW-0862">Zinc</keyword>
<dbReference type="Pfam" id="PF22893">
    <property type="entry name" value="ULD_2"/>
    <property type="match status" value="1"/>
</dbReference>
<keyword evidence="1" id="KW-0863">Zinc-finger</keyword>
<dbReference type="OrthoDB" id="6133115at2759"/>
<proteinExistence type="predicted"/>
<evidence type="ECO:0000256" key="1">
    <source>
        <dbReference type="PROSITE-ProRule" id="PRU00042"/>
    </source>
</evidence>
<gene>
    <name evidence="4" type="ORF">NECHADRAFT_53468</name>
</gene>
<dbReference type="InterPro" id="IPR013087">
    <property type="entry name" value="Znf_C2H2_type"/>
</dbReference>
<dbReference type="RefSeq" id="XP_003043282.1">
    <property type="nucleotide sequence ID" value="XM_003043236.1"/>
</dbReference>
<dbReference type="PANTHER" id="PTHR35391">
    <property type="entry name" value="C2H2-TYPE DOMAIN-CONTAINING PROTEIN-RELATED"/>
    <property type="match status" value="1"/>
</dbReference>
<sequence length="441" mass="50105">MSEGHDAVEDDLADYFNDDGDSDKSEVEQTLDEIAHVVNCLLRLSVTIRNPAPHDQFLSRAGEGLVKEFVYWDAKHVRDKFPNVDKDLADRLGRAMARRRQYFKYREEHKSRLAEGLEEDEAEFEGRATTIASSLPDHLKEAGKSTEAGATQLAMLDDARSDASATSYATSNPDSTQLRVPPIPKEHIDGSFKCPFCHMIVLIDTRHAWKDLRPYVCLSEACQTPDHLYVRRNDWKMHMRREHWKTWHCPLGCDAEFDSAQIFQNHVKTAHEQNVPPERIHTLEGLSSRADVTKAQGKCPLCCDFQVGSEKQYEKHVGQHLQHLALFTLPDTGEEGDEDDDGDEDKEEEGLDNGDEDDEDDDEEDVEDIWLATDDSRSKGVEAATEAIAKIQEETKAKLEESQKAELAPIRFKDALGRKFSFPFRLCATWKVLIRGILSYD</sequence>
<organism evidence="4 5">
    <name type="scientific">Fusarium vanettenii (strain ATCC MYA-4622 / CBS 123669 / FGSC 9596 / NRRL 45880 / 77-13-4)</name>
    <name type="common">Fusarium solani subsp. pisi</name>
    <dbReference type="NCBI Taxonomy" id="660122"/>
    <lineage>
        <taxon>Eukaryota</taxon>
        <taxon>Fungi</taxon>
        <taxon>Dikarya</taxon>
        <taxon>Ascomycota</taxon>
        <taxon>Pezizomycotina</taxon>
        <taxon>Sordariomycetes</taxon>
        <taxon>Hypocreomycetidae</taxon>
        <taxon>Hypocreales</taxon>
        <taxon>Nectriaceae</taxon>
        <taxon>Fusarium</taxon>
        <taxon>Fusarium solani species complex</taxon>
        <taxon>Fusarium vanettenii</taxon>
    </lineage>
</organism>
<keyword evidence="1" id="KW-0479">Metal-binding</keyword>
<dbReference type="GeneID" id="9669268"/>
<dbReference type="Proteomes" id="UP000005206">
    <property type="component" value="Chromosome 12"/>
</dbReference>
<evidence type="ECO:0000313" key="5">
    <source>
        <dbReference type="Proteomes" id="UP000005206"/>
    </source>
</evidence>
<feature type="domain" description="C2H2-type" evidence="3">
    <location>
        <begin position="247"/>
        <end position="276"/>
    </location>
</feature>
<dbReference type="SMART" id="SM00355">
    <property type="entry name" value="ZnF_C2H2"/>
    <property type="match status" value="3"/>
</dbReference>
<dbReference type="PROSITE" id="PS00028">
    <property type="entry name" value="ZINC_FINGER_C2H2_1"/>
    <property type="match status" value="1"/>
</dbReference>
<name>C7ZEG0_FUSV7</name>
<dbReference type="AlphaFoldDB" id="C7ZEG0"/>
<dbReference type="STRING" id="660122.C7ZEG0"/>
<dbReference type="InParanoid" id="C7ZEG0"/>
<dbReference type="HOGENOM" id="CLU_621263_0_0_1"/>
<accession>C7ZEG0</accession>
<keyword evidence="5" id="KW-1185">Reference proteome</keyword>
<dbReference type="KEGG" id="nhe:NECHADRAFT_53468"/>
<reference evidence="4 5" key="1">
    <citation type="journal article" date="2009" name="PLoS Genet.">
        <title>The genome of Nectria haematococca: contribution of supernumerary chromosomes to gene expansion.</title>
        <authorList>
            <person name="Coleman J.J."/>
            <person name="Rounsley S.D."/>
            <person name="Rodriguez-Carres M."/>
            <person name="Kuo A."/>
            <person name="Wasmann C.C."/>
            <person name="Grimwood J."/>
            <person name="Schmutz J."/>
            <person name="Taga M."/>
            <person name="White G.J."/>
            <person name="Zhou S."/>
            <person name="Schwartz D.C."/>
            <person name="Freitag M."/>
            <person name="Ma L.J."/>
            <person name="Danchin E.G."/>
            <person name="Henrissat B."/>
            <person name="Coutinho P.M."/>
            <person name="Nelson D.R."/>
            <person name="Straney D."/>
            <person name="Napoli C.A."/>
            <person name="Barker B.M."/>
            <person name="Gribskov M."/>
            <person name="Rep M."/>
            <person name="Kroken S."/>
            <person name="Molnar I."/>
            <person name="Rensing C."/>
            <person name="Kennell J.C."/>
            <person name="Zamora J."/>
            <person name="Farman M.L."/>
            <person name="Selker E.U."/>
            <person name="Salamov A."/>
            <person name="Shapiro H."/>
            <person name="Pangilinan J."/>
            <person name="Lindquist E."/>
            <person name="Lamers C."/>
            <person name="Grigoriev I.V."/>
            <person name="Geiser D.M."/>
            <person name="Covert S.F."/>
            <person name="Temporini E."/>
            <person name="Vanetten H.D."/>
        </authorList>
    </citation>
    <scope>NUCLEOTIDE SEQUENCE [LARGE SCALE GENOMIC DNA]</scope>
    <source>
        <strain evidence="5">ATCC MYA-4622 / CBS 123669 / FGSC 9596 / NRRL 45880 / 77-13-4</strain>
    </source>
</reference>
<dbReference type="InterPro" id="IPR054464">
    <property type="entry name" value="ULD_fung"/>
</dbReference>
<dbReference type="eggNOG" id="ENOG502SJT8">
    <property type="taxonomic scope" value="Eukaryota"/>
</dbReference>
<evidence type="ECO:0000313" key="4">
    <source>
        <dbReference type="EMBL" id="EEU37569.1"/>
    </source>
</evidence>